<dbReference type="Pfam" id="PF01809">
    <property type="entry name" value="YidD"/>
    <property type="match status" value="1"/>
</dbReference>
<dbReference type="GO" id="GO:0005886">
    <property type="term" value="C:plasma membrane"/>
    <property type="evidence" value="ECO:0007669"/>
    <property type="project" value="UniProtKB-SubCell"/>
</dbReference>
<dbReference type="NCBIfam" id="TIGR00278">
    <property type="entry name" value="membrane protein insertion efficiency factor YidD"/>
    <property type="match status" value="1"/>
</dbReference>
<comment type="subcellular location">
    <subcellularLocation>
        <location evidence="1">Cell membrane</location>
        <topology evidence="1">Peripheral membrane protein</topology>
        <orientation evidence="1">Cytoplasmic side</orientation>
    </subcellularLocation>
</comment>
<evidence type="ECO:0000313" key="3">
    <source>
        <dbReference type="Proteomes" id="UP000076038"/>
    </source>
</evidence>
<comment type="similarity">
    <text evidence="1">Belongs to the UPF0161 family.</text>
</comment>
<dbReference type="PATRIC" id="fig|1653479.3.peg.1568"/>
<dbReference type="RefSeq" id="WP_027495003.1">
    <property type="nucleotide sequence ID" value="NZ_CAKKLU010000014.1"/>
</dbReference>
<evidence type="ECO:0000256" key="1">
    <source>
        <dbReference type="HAMAP-Rule" id="MF_00386"/>
    </source>
</evidence>
<evidence type="ECO:0000313" key="2">
    <source>
        <dbReference type="EMBL" id="AMY22851.1"/>
    </source>
</evidence>
<dbReference type="PANTHER" id="PTHR33383:SF1">
    <property type="entry name" value="MEMBRANE PROTEIN INSERTION EFFICIENCY FACTOR-RELATED"/>
    <property type="match status" value="1"/>
</dbReference>
<name>A0A143QIV3_RHOFA</name>
<dbReference type="AlphaFoldDB" id="A0A143QIV3"/>
<protein>
    <recommendedName>
        <fullName evidence="1">Putative membrane protein insertion efficiency factor</fullName>
    </recommendedName>
</protein>
<accession>A0A143QIV3</accession>
<dbReference type="SMART" id="SM01234">
    <property type="entry name" value="Haemolytic"/>
    <property type="match status" value="1"/>
</dbReference>
<proteinExistence type="inferred from homology"/>
<dbReference type="EMBL" id="CP015220">
    <property type="protein sequence ID" value="AMY22851.1"/>
    <property type="molecule type" value="Genomic_DNA"/>
</dbReference>
<keyword evidence="1" id="KW-0472">Membrane</keyword>
<dbReference type="InterPro" id="IPR002696">
    <property type="entry name" value="Membr_insert_effic_factor_YidD"/>
</dbReference>
<comment type="function">
    <text evidence="1">Could be involved in insertion of integral membrane proteins into the membrane.</text>
</comment>
<reference evidence="2 3" key="1">
    <citation type="journal article" date="2016" name="Genome Announc.">
        <title>Complete Genome and Plasmid Sequences for Rhodococcus fascians D188 and Draft Sequences for Rhodococcus Isolates PBTS 1 and PBTS 2.</title>
        <authorList>
            <person name="Stamler R.A."/>
            <person name="Vereecke D."/>
            <person name="Zhang Y."/>
            <person name="Schilkey F."/>
            <person name="Devitt N."/>
            <person name="Randall J.J."/>
        </authorList>
    </citation>
    <scope>NUCLEOTIDE SEQUENCE [LARGE SCALE GENOMIC DNA]</scope>
    <source>
        <strain evidence="2 3">PBTS2</strain>
    </source>
</reference>
<organism evidence="2 3">
    <name type="scientific">Rhodococcoides fascians</name>
    <name type="common">Rhodococcus fascians</name>
    <dbReference type="NCBI Taxonomy" id="1828"/>
    <lineage>
        <taxon>Bacteria</taxon>
        <taxon>Bacillati</taxon>
        <taxon>Actinomycetota</taxon>
        <taxon>Actinomycetes</taxon>
        <taxon>Mycobacteriales</taxon>
        <taxon>Nocardiaceae</taxon>
        <taxon>Rhodococcoides</taxon>
    </lineage>
</organism>
<dbReference type="GeneID" id="93551582"/>
<gene>
    <name evidence="2" type="primary">yidD</name>
    <name evidence="2" type="ORF">A3Q41_01547</name>
</gene>
<dbReference type="KEGG" id="rhs:A3Q41_01547"/>
<reference evidence="3" key="2">
    <citation type="submission" date="2016-04" db="EMBL/GenBank/DDBJ databases">
        <title>Complete Genome and Plasmid Sequences for Rhodococcus fascians D188 and Draft Sequences for Rhodococcus spp. Isolates PBTS 1 and PBTS 2.</title>
        <authorList>
            <person name="Stamer R."/>
            <person name="Vereecke D."/>
            <person name="Zhang Y."/>
            <person name="Schilkey F."/>
            <person name="Devitt N."/>
            <person name="Randall J."/>
        </authorList>
    </citation>
    <scope>NUCLEOTIDE SEQUENCE [LARGE SCALE GENOMIC DNA]</scope>
    <source>
        <strain evidence="3">PBTS2</strain>
    </source>
</reference>
<dbReference type="Proteomes" id="UP000076038">
    <property type="component" value="Chromosome"/>
</dbReference>
<keyword evidence="3" id="KW-1185">Reference proteome</keyword>
<accession>A0A260U086</accession>
<dbReference type="OrthoDB" id="9801753at2"/>
<dbReference type="PANTHER" id="PTHR33383">
    <property type="entry name" value="MEMBRANE PROTEIN INSERTION EFFICIENCY FACTOR-RELATED"/>
    <property type="match status" value="1"/>
</dbReference>
<keyword evidence="1" id="KW-1003">Cell membrane</keyword>
<dbReference type="HAMAP" id="MF_00386">
    <property type="entry name" value="UPF0161_YidD"/>
    <property type="match status" value="1"/>
</dbReference>
<sequence>MTFMGNLRSIPARTLVYCIVLYRTYVSPMRPPTCRFSPTCSEYAIEALQVHGMPKGSLLAVVRLLKCAPWHSGGWDPVPEPGRWRATVTELTETEEHHDLLRVEEQRST</sequence>